<reference evidence="3 4" key="1">
    <citation type="submission" date="2018-01" db="EMBL/GenBank/DDBJ databases">
        <title>Draft genome sequence of Paucibacter aquatile CR182 isolated from freshwater of the Nakdong River.</title>
        <authorList>
            <person name="Choi A."/>
            <person name="Chung E.J."/>
        </authorList>
    </citation>
    <scope>NUCLEOTIDE SEQUENCE [LARGE SCALE GENOMIC DNA]</scope>
    <source>
        <strain evidence="3 4">CR182</strain>
    </source>
</reference>
<feature type="chain" id="PRO_5014854073" description="Sushi domain-containing protein" evidence="2">
    <location>
        <begin position="30"/>
        <end position="736"/>
    </location>
</feature>
<evidence type="ECO:0000313" key="3">
    <source>
        <dbReference type="EMBL" id="PND38145.1"/>
    </source>
</evidence>
<organism evidence="3 4">
    <name type="scientific">Kinneretia aquatilis</name>
    <dbReference type="NCBI Taxonomy" id="2070761"/>
    <lineage>
        <taxon>Bacteria</taxon>
        <taxon>Pseudomonadati</taxon>
        <taxon>Pseudomonadota</taxon>
        <taxon>Betaproteobacteria</taxon>
        <taxon>Burkholderiales</taxon>
        <taxon>Sphaerotilaceae</taxon>
        <taxon>Roseateles</taxon>
    </lineage>
</organism>
<dbReference type="RefSeq" id="WP_102768065.1">
    <property type="nucleotide sequence ID" value="NZ_POSP01000003.1"/>
</dbReference>
<gene>
    <name evidence="3" type="ORF">C1O66_11865</name>
</gene>
<feature type="compositionally biased region" description="Pro residues" evidence="1">
    <location>
        <begin position="706"/>
        <end position="717"/>
    </location>
</feature>
<dbReference type="AlphaFoldDB" id="A0A2N8KXF5"/>
<protein>
    <recommendedName>
        <fullName evidence="5">Sushi domain-containing protein</fullName>
    </recommendedName>
</protein>
<evidence type="ECO:0000256" key="1">
    <source>
        <dbReference type="SAM" id="MobiDB-lite"/>
    </source>
</evidence>
<evidence type="ECO:0008006" key="5">
    <source>
        <dbReference type="Google" id="ProtNLM"/>
    </source>
</evidence>
<evidence type="ECO:0000313" key="4">
    <source>
        <dbReference type="Proteomes" id="UP000235916"/>
    </source>
</evidence>
<dbReference type="OrthoDB" id="8559782at2"/>
<accession>A0A2N8KXF5</accession>
<feature type="region of interest" description="Disordered" evidence="1">
    <location>
        <begin position="705"/>
        <end position="736"/>
    </location>
</feature>
<feature type="signal peptide" evidence="2">
    <location>
        <begin position="1"/>
        <end position="29"/>
    </location>
</feature>
<evidence type="ECO:0000256" key="2">
    <source>
        <dbReference type="SAM" id="SignalP"/>
    </source>
</evidence>
<keyword evidence="4" id="KW-1185">Reference proteome</keyword>
<dbReference type="Proteomes" id="UP000235916">
    <property type="component" value="Unassembled WGS sequence"/>
</dbReference>
<dbReference type="EMBL" id="POSP01000003">
    <property type="protein sequence ID" value="PND38145.1"/>
    <property type="molecule type" value="Genomic_DNA"/>
</dbReference>
<proteinExistence type="predicted"/>
<keyword evidence="2" id="KW-0732">Signal</keyword>
<name>A0A2N8KXF5_9BURK</name>
<comment type="caution">
    <text evidence="3">The sequence shown here is derived from an EMBL/GenBank/DDBJ whole genome shotgun (WGS) entry which is preliminary data.</text>
</comment>
<sequence length="736" mass="75638">MFACAVFARLLRVSLLGLLLAGLVGGAWAQHFDVELRTDKGPVAGSRIETDFYGDLGLAGQLPIDGLTGYRLFPAYFGDFPGGKYATANPGFQAFTGWFAPGEQLHFRALGRLQHWSPASGKWGAAPAGVKITLFGGIPPEVVLGYSTNPAQWADQYAYYAAGTRFDSQGIAGPLTALIDETKTGGTFHSHLDWKISASSGTPPVGAYLVTLELWSPVLIAGQPKYLASQPFHVIFEAGINTQQMQQAFAARINPPCAGQTLTWSVGEASCLATVEEAASGATITLEDAVAPATGSARFSCSSGRWGSPSQASCSLPPPPACSAQTLSWTVDGQSCSAAAQRTESGQSVLLSDSLAPAVGEARFSCQAGQWSAPSQSRCAVPPPPVCAAQQLSWSVGGVSCTGAAGATNSGSSVQVEDRQAPTTGAARFECRSGQWSAPSAASCALPPPAACTAQSLSWTVDGHSCSASAAAAPSGAEQQLFDQTGPSVGDASFSCQDGRWSAPLRARCAPQVLAACPAQAVSWTEAGASCSAHLLAAASGATQTVLNSVAPTTGQASYLCSDGRWSAAGTAPRCSEAPPPACPSRLLSWDLGGLVCSAVLPETASGSSRVAVDSQEPLTGSARFACQQGQWSGASDASCQAPAPKPCAAQALSWVQAGERCEATAPASPSGSQLQLLDGLLPNTGSASFRCTDGRWSEAAEALCQPPPVKPLPPARAPTSPWTPSVQLPWERPRR</sequence>